<dbReference type="AlphaFoldDB" id="A0AAD2JZC3"/>
<evidence type="ECO:0000256" key="3">
    <source>
        <dbReference type="SAM" id="SignalP"/>
    </source>
</evidence>
<keyword evidence="5" id="KW-1185">Reference proteome</keyword>
<feature type="compositionally biased region" description="Low complexity" evidence="1">
    <location>
        <begin position="178"/>
        <end position="191"/>
    </location>
</feature>
<keyword evidence="3" id="KW-0732">Signal</keyword>
<feature type="transmembrane region" description="Helical" evidence="2">
    <location>
        <begin position="41"/>
        <end position="61"/>
    </location>
</feature>
<gene>
    <name evidence="4" type="ORF">MYCIT1_LOCUS14702</name>
</gene>
<feature type="chain" id="PRO_5042186992" evidence="3">
    <location>
        <begin position="32"/>
        <end position="204"/>
    </location>
</feature>
<feature type="compositionally biased region" description="Basic and acidic residues" evidence="1">
    <location>
        <begin position="195"/>
        <end position="204"/>
    </location>
</feature>
<reference evidence="4" key="1">
    <citation type="submission" date="2023-11" db="EMBL/GenBank/DDBJ databases">
        <authorList>
            <person name="De Vega J J."/>
            <person name="De Vega J J."/>
        </authorList>
    </citation>
    <scope>NUCLEOTIDE SEQUENCE</scope>
</reference>
<evidence type="ECO:0000313" key="5">
    <source>
        <dbReference type="Proteomes" id="UP001295794"/>
    </source>
</evidence>
<keyword evidence="2" id="KW-0472">Membrane</keyword>
<feature type="region of interest" description="Disordered" evidence="1">
    <location>
        <begin position="106"/>
        <end position="204"/>
    </location>
</feature>
<accession>A0AAD2JZC3</accession>
<dbReference type="Proteomes" id="UP001295794">
    <property type="component" value="Unassembled WGS sequence"/>
</dbReference>
<sequence>SCLTLALAMCRLRVNTLCASTILLFSPLVQAQSDASHIPTSTVAICLVVVALILLIVSCSLQRHRAIRRQQTISTVPPALVCDNGFPHGLQFGSNVYRSLNGPLPQRNGATEYPPLNTTELAPPPYVKEGGEGCAPVYQPPPGPMPGSDGSFNPPLGPPPPAHVATHPRVSSAGFAAAPGTTSPPIGSPPAFDLLTRRDPGPTS</sequence>
<keyword evidence="2" id="KW-0812">Transmembrane</keyword>
<evidence type="ECO:0000313" key="4">
    <source>
        <dbReference type="EMBL" id="CAK5270355.1"/>
    </source>
</evidence>
<organism evidence="4 5">
    <name type="scientific">Mycena citricolor</name>
    <dbReference type="NCBI Taxonomy" id="2018698"/>
    <lineage>
        <taxon>Eukaryota</taxon>
        <taxon>Fungi</taxon>
        <taxon>Dikarya</taxon>
        <taxon>Basidiomycota</taxon>
        <taxon>Agaricomycotina</taxon>
        <taxon>Agaricomycetes</taxon>
        <taxon>Agaricomycetidae</taxon>
        <taxon>Agaricales</taxon>
        <taxon>Marasmiineae</taxon>
        <taxon>Mycenaceae</taxon>
        <taxon>Mycena</taxon>
    </lineage>
</organism>
<feature type="non-terminal residue" evidence="4">
    <location>
        <position position="204"/>
    </location>
</feature>
<feature type="signal peptide" evidence="3">
    <location>
        <begin position="1"/>
        <end position="31"/>
    </location>
</feature>
<proteinExistence type="predicted"/>
<dbReference type="EMBL" id="CAVNYO010000166">
    <property type="protein sequence ID" value="CAK5270355.1"/>
    <property type="molecule type" value="Genomic_DNA"/>
</dbReference>
<name>A0AAD2JZC3_9AGAR</name>
<evidence type="ECO:0000256" key="2">
    <source>
        <dbReference type="SAM" id="Phobius"/>
    </source>
</evidence>
<keyword evidence="2" id="KW-1133">Transmembrane helix</keyword>
<protein>
    <submittedName>
        <fullName evidence="4">Uncharacterized protein</fullName>
    </submittedName>
</protein>
<evidence type="ECO:0000256" key="1">
    <source>
        <dbReference type="SAM" id="MobiDB-lite"/>
    </source>
</evidence>
<comment type="caution">
    <text evidence="4">The sequence shown here is derived from an EMBL/GenBank/DDBJ whole genome shotgun (WGS) entry which is preliminary data.</text>
</comment>